<evidence type="ECO:0000313" key="4">
    <source>
        <dbReference type="EMBL" id="KDQ51952.1"/>
    </source>
</evidence>
<organism evidence="4 5">
    <name type="scientific">Jaapia argillacea MUCL 33604</name>
    <dbReference type="NCBI Taxonomy" id="933084"/>
    <lineage>
        <taxon>Eukaryota</taxon>
        <taxon>Fungi</taxon>
        <taxon>Dikarya</taxon>
        <taxon>Basidiomycota</taxon>
        <taxon>Agaricomycotina</taxon>
        <taxon>Agaricomycetes</taxon>
        <taxon>Agaricomycetidae</taxon>
        <taxon>Jaapiales</taxon>
        <taxon>Jaapiaceae</taxon>
        <taxon>Jaapia</taxon>
    </lineage>
</organism>
<reference evidence="5" key="1">
    <citation type="journal article" date="2014" name="Proc. Natl. Acad. Sci. U.S.A.">
        <title>Extensive sampling of basidiomycete genomes demonstrates inadequacy of the white-rot/brown-rot paradigm for wood decay fungi.</title>
        <authorList>
            <person name="Riley R."/>
            <person name="Salamov A.A."/>
            <person name="Brown D.W."/>
            <person name="Nagy L.G."/>
            <person name="Floudas D."/>
            <person name="Held B.W."/>
            <person name="Levasseur A."/>
            <person name="Lombard V."/>
            <person name="Morin E."/>
            <person name="Otillar R."/>
            <person name="Lindquist E.A."/>
            <person name="Sun H."/>
            <person name="LaButti K.M."/>
            <person name="Schmutz J."/>
            <person name="Jabbour D."/>
            <person name="Luo H."/>
            <person name="Baker S.E."/>
            <person name="Pisabarro A.G."/>
            <person name="Walton J.D."/>
            <person name="Blanchette R.A."/>
            <person name="Henrissat B."/>
            <person name="Martin F."/>
            <person name="Cullen D."/>
            <person name="Hibbett D.S."/>
            <person name="Grigoriev I.V."/>
        </authorList>
    </citation>
    <scope>NUCLEOTIDE SEQUENCE [LARGE SCALE GENOMIC DNA]</scope>
    <source>
        <strain evidence="5">MUCL 33604</strain>
    </source>
</reference>
<feature type="transmembrane region" description="Helical" evidence="2">
    <location>
        <begin position="453"/>
        <end position="472"/>
    </location>
</feature>
<feature type="compositionally biased region" description="Basic and acidic residues" evidence="1">
    <location>
        <begin position="328"/>
        <end position="347"/>
    </location>
</feature>
<dbReference type="Proteomes" id="UP000027265">
    <property type="component" value="Unassembled WGS sequence"/>
</dbReference>
<dbReference type="HOGENOM" id="CLU_020135_1_0_1"/>
<evidence type="ECO:0000256" key="2">
    <source>
        <dbReference type="SAM" id="Phobius"/>
    </source>
</evidence>
<gene>
    <name evidence="4" type="ORF">JAAARDRAFT_210755</name>
</gene>
<feature type="signal peptide" evidence="3">
    <location>
        <begin position="1"/>
        <end position="21"/>
    </location>
</feature>
<feature type="transmembrane region" description="Helical" evidence="2">
    <location>
        <begin position="492"/>
        <end position="514"/>
    </location>
</feature>
<feature type="chain" id="PRO_5001643275" evidence="3">
    <location>
        <begin position="22"/>
        <end position="527"/>
    </location>
</feature>
<accession>A0A067PLU0</accession>
<sequence>MPTKVSLLVLITSILVVSAAALPISRSVVCLPTTWHDIIVFFVVNYVAHAATIPTVAGAKWYDTTCWTILSLLLPFAGLGKSIGLILNHMMVGSSDLEKASSRDALLIAVRADDWEPSRHVEEIYVILPEDFQKLDESPSNLPSAAITVDDSSPFQRATMKHLQIHGAVILPKGYDLAYPYTNTIPEIFPFRSPRNTIAPLCHSQSWVKMAISVAQLVYSCVTIYRTRGDQLDRYGYAAFGLSVFPYTFMSLANFVCVGLAGEYSSVYVLRTAIAKEVEGRGGTISGAVGVCDAGNPADEREHVDGTEEAAYWAKFTRATISMKGESYEDHIGQRKEDDDWKSKGDVEDSEEDDDSLLQRILVITVNGVTRKFKYRPGRSADYVFEISSIANQNRIPEGGFVYSLSSRGTWALVGGIFVGIIGALILPYVVIDALSGFKARKSTFAERAWMMAWLSSGQLSFLIFGFFGIMMPHFSPTSWRAVYDYIDHSAAALLLPIIVLLPVPAVGGFVTVVKMLMASGTCSLAP</sequence>
<dbReference type="EMBL" id="KL197743">
    <property type="protein sequence ID" value="KDQ51952.1"/>
    <property type="molecule type" value="Genomic_DNA"/>
</dbReference>
<feature type="region of interest" description="Disordered" evidence="1">
    <location>
        <begin position="328"/>
        <end position="352"/>
    </location>
</feature>
<keyword evidence="3" id="KW-0732">Signal</keyword>
<name>A0A067PLU0_9AGAM</name>
<keyword evidence="5" id="KW-1185">Reference proteome</keyword>
<proteinExistence type="predicted"/>
<evidence type="ECO:0000313" key="5">
    <source>
        <dbReference type="Proteomes" id="UP000027265"/>
    </source>
</evidence>
<dbReference type="AlphaFoldDB" id="A0A067PLU0"/>
<keyword evidence="2" id="KW-1133">Transmembrane helix</keyword>
<protein>
    <submittedName>
        <fullName evidence="4">Uncharacterized protein</fullName>
    </submittedName>
</protein>
<dbReference type="OrthoDB" id="3253026at2759"/>
<evidence type="ECO:0000256" key="3">
    <source>
        <dbReference type="SAM" id="SignalP"/>
    </source>
</evidence>
<keyword evidence="2" id="KW-0812">Transmembrane</keyword>
<keyword evidence="2" id="KW-0472">Membrane</keyword>
<evidence type="ECO:0000256" key="1">
    <source>
        <dbReference type="SAM" id="MobiDB-lite"/>
    </source>
</evidence>
<feature type="transmembrane region" description="Helical" evidence="2">
    <location>
        <begin position="411"/>
        <end position="432"/>
    </location>
</feature>
<dbReference type="InParanoid" id="A0A067PLU0"/>